<dbReference type="Proteomes" id="UP001172155">
    <property type="component" value="Unassembled WGS sequence"/>
</dbReference>
<accession>A0AA40ENZ3</accession>
<proteinExistence type="predicted"/>
<keyword evidence="2" id="KW-1185">Reference proteome</keyword>
<organism evidence="1 2">
    <name type="scientific">Schizothecium vesticola</name>
    <dbReference type="NCBI Taxonomy" id="314040"/>
    <lineage>
        <taxon>Eukaryota</taxon>
        <taxon>Fungi</taxon>
        <taxon>Dikarya</taxon>
        <taxon>Ascomycota</taxon>
        <taxon>Pezizomycotina</taxon>
        <taxon>Sordariomycetes</taxon>
        <taxon>Sordariomycetidae</taxon>
        <taxon>Sordariales</taxon>
        <taxon>Schizotheciaceae</taxon>
        <taxon>Schizothecium</taxon>
    </lineage>
</organism>
<evidence type="ECO:0000313" key="2">
    <source>
        <dbReference type="Proteomes" id="UP001172155"/>
    </source>
</evidence>
<name>A0AA40ENZ3_9PEZI</name>
<protein>
    <submittedName>
        <fullName evidence="1">Uncharacterized protein</fullName>
    </submittedName>
</protein>
<dbReference type="EMBL" id="JAUKUD010000005">
    <property type="protein sequence ID" value="KAK0742821.1"/>
    <property type="molecule type" value="Genomic_DNA"/>
</dbReference>
<gene>
    <name evidence="1" type="ORF">B0T18DRAFT_170886</name>
</gene>
<dbReference type="AlphaFoldDB" id="A0AA40ENZ3"/>
<evidence type="ECO:0000313" key="1">
    <source>
        <dbReference type="EMBL" id="KAK0742821.1"/>
    </source>
</evidence>
<comment type="caution">
    <text evidence="1">The sequence shown here is derived from an EMBL/GenBank/DDBJ whole genome shotgun (WGS) entry which is preliminary data.</text>
</comment>
<reference evidence="1" key="1">
    <citation type="submission" date="2023-06" db="EMBL/GenBank/DDBJ databases">
        <title>Genome-scale phylogeny and comparative genomics of the fungal order Sordariales.</title>
        <authorList>
            <consortium name="Lawrence Berkeley National Laboratory"/>
            <person name="Hensen N."/>
            <person name="Bonometti L."/>
            <person name="Westerberg I."/>
            <person name="Brannstrom I.O."/>
            <person name="Guillou S."/>
            <person name="Cros-Aarteil S."/>
            <person name="Calhoun S."/>
            <person name="Haridas S."/>
            <person name="Kuo A."/>
            <person name="Mondo S."/>
            <person name="Pangilinan J."/>
            <person name="Riley R."/>
            <person name="LaButti K."/>
            <person name="Andreopoulos B."/>
            <person name="Lipzen A."/>
            <person name="Chen C."/>
            <person name="Yanf M."/>
            <person name="Daum C."/>
            <person name="Ng V."/>
            <person name="Clum A."/>
            <person name="Steindorff A."/>
            <person name="Ohm R."/>
            <person name="Martin F."/>
            <person name="Silar P."/>
            <person name="Natvig D."/>
            <person name="Lalanne C."/>
            <person name="Gautier V."/>
            <person name="Ament-velasquez S.L."/>
            <person name="Kruys A."/>
            <person name="Hutchinson M.I."/>
            <person name="Powell A.J."/>
            <person name="Barry K."/>
            <person name="Miller A.N."/>
            <person name="Grigoriev I.V."/>
            <person name="Debuchy R."/>
            <person name="Gladieux P."/>
            <person name="Thoren M.H."/>
            <person name="Johannesson H."/>
        </authorList>
    </citation>
    <scope>NUCLEOTIDE SEQUENCE</scope>
    <source>
        <strain evidence="1">SMH3187-1</strain>
    </source>
</reference>
<sequence>MPNFRAGSGPLFVCLRVAGLTSCITTWRLSFRSPLAVGGPVRVCLVKLRATVSQPCPPDFFKPSNRRALSCDVGVEAKT</sequence>